<reference evidence="2" key="3">
    <citation type="submission" date="2022-01" db="EMBL/GenBank/DDBJ databases">
        <title>Collection of gut derived symbiotic bacterial strains cultured from healthy donors.</title>
        <authorList>
            <person name="Lin H."/>
            <person name="Kohout C."/>
            <person name="Waligurski E."/>
            <person name="Pamer E.G."/>
        </authorList>
    </citation>
    <scope>NUCLEOTIDE SEQUENCE</scope>
    <source>
        <strain evidence="2">DFI.6.55</strain>
    </source>
</reference>
<dbReference type="EMBL" id="JAAITT010000001">
    <property type="protein sequence ID" value="NSJ47337.1"/>
    <property type="molecule type" value="Genomic_DNA"/>
</dbReference>
<protein>
    <submittedName>
        <fullName evidence="2">Uncharacterized protein</fullName>
    </submittedName>
</protein>
<dbReference type="Proteomes" id="UP000669239">
    <property type="component" value="Unassembled WGS sequence"/>
</dbReference>
<reference evidence="3" key="2">
    <citation type="submission" date="2020-02" db="EMBL/GenBank/DDBJ databases">
        <authorList>
            <person name="Littmann E."/>
            <person name="Sorbara M."/>
        </authorList>
    </citation>
    <scope>NUCLEOTIDE SEQUENCE</scope>
    <source>
        <strain evidence="3">MSK.1.17</strain>
    </source>
</reference>
<name>A0AAW5BW08_9FIRM</name>
<dbReference type="EMBL" id="JAKNGE010000002">
    <property type="protein sequence ID" value="MCG4744224.1"/>
    <property type="molecule type" value="Genomic_DNA"/>
</dbReference>
<evidence type="ECO:0000313" key="5">
    <source>
        <dbReference type="Proteomes" id="UP001299608"/>
    </source>
</evidence>
<keyword evidence="1" id="KW-1133">Transmembrane helix</keyword>
<evidence type="ECO:0000313" key="4">
    <source>
        <dbReference type="Proteomes" id="UP000669239"/>
    </source>
</evidence>
<accession>A0AAW5BW08</accession>
<comment type="caution">
    <text evidence="2">The sequence shown here is derived from an EMBL/GenBank/DDBJ whole genome shotgun (WGS) entry which is preliminary data.</text>
</comment>
<evidence type="ECO:0000313" key="3">
    <source>
        <dbReference type="EMBL" id="NSJ47337.1"/>
    </source>
</evidence>
<sequence length="67" mass="7625">MKRFVLAAFLKALVITVGFDLICVIYGFISNQPYGISFAGGVICFLVLFLAELIECSWKRRKGWFPF</sequence>
<evidence type="ECO:0000313" key="2">
    <source>
        <dbReference type="EMBL" id="MCG4744224.1"/>
    </source>
</evidence>
<proteinExistence type="predicted"/>
<feature type="transmembrane region" description="Helical" evidence="1">
    <location>
        <begin position="12"/>
        <end position="29"/>
    </location>
</feature>
<keyword evidence="1" id="KW-0472">Membrane</keyword>
<evidence type="ECO:0000256" key="1">
    <source>
        <dbReference type="SAM" id="Phobius"/>
    </source>
</evidence>
<feature type="transmembrane region" description="Helical" evidence="1">
    <location>
        <begin position="35"/>
        <end position="54"/>
    </location>
</feature>
<gene>
    <name evidence="3" type="ORF">G5B36_01250</name>
    <name evidence="2" type="ORF">L0N08_02230</name>
</gene>
<dbReference type="AlphaFoldDB" id="A0AAW5BW08"/>
<keyword evidence="1" id="KW-0812">Transmembrane</keyword>
<organism evidence="2 5">
    <name type="scientific">Enterocloster aldenensis</name>
    <dbReference type="NCBI Taxonomy" id="358742"/>
    <lineage>
        <taxon>Bacteria</taxon>
        <taxon>Bacillati</taxon>
        <taxon>Bacillota</taxon>
        <taxon>Clostridia</taxon>
        <taxon>Lachnospirales</taxon>
        <taxon>Lachnospiraceae</taxon>
        <taxon>Enterocloster</taxon>
    </lineage>
</organism>
<keyword evidence="4" id="KW-1185">Reference proteome</keyword>
<dbReference type="Proteomes" id="UP001299608">
    <property type="component" value="Unassembled WGS sequence"/>
</dbReference>
<reference evidence="3 4" key="1">
    <citation type="journal article" date="2020" name="Cell Host Microbe">
        <title>Functional and Genomic Variation between Human-Derived Isolates of Lachnospiraceae Reveals Inter- and Intra-Species Diversity.</title>
        <authorList>
            <person name="Sorbara M.T."/>
            <person name="Littmann E.R."/>
            <person name="Fontana E."/>
            <person name="Moody T.U."/>
            <person name="Kohout C.E."/>
            <person name="Gjonbalaj M."/>
            <person name="Eaton V."/>
            <person name="Seok R."/>
            <person name="Leiner I.M."/>
            <person name="Pamer E.G."/>
        </authorList>
    </citation>
    <scope>NUCLEOTIDE SEQUENCE [LARGE SCALE GENOMIC DNA]</scope>
    <source>
        <strain evidence="3 4">MSK.1.17</strain>
    </source>
</reference>
<dbReference type="RefSeq" id="WP_165641085.1">
    <property type="nucleotide sequence ID" value="NZ_JAAITT010000001.1"/>
</dbReference>